<feature type="transmembrane region" description="Helical" evidence="1">
    <location>
        <begin position="102"/>
        <end position="125"/>
    </location>
</feature>
<feature type="transmembrane region" description="Helical" evidence="1">
    <location>
        <begin position="67"/>
        <end position="90"/>
    </location>
</feature>
<evidence type="ECO:0000313" key="2">
    <source>
        <dbReference type="EMBL" id="CAF1428788.1"/>
    </source>
</evidence>
<keyword evidence="1" id="KW-0472">Membrane</keyword>
<evidence type="ECO:0000256" key="1">
    <source>
        <dbReference type="SAM" id="Phobius"/>
    </source>
</evidence>
<feature type="transmembrane region" description="Helical" evidence="1">
    <location>
        <begin position="27"/>
        <end position="55"/>
    </location>
</feature>
<protein>
    <submittedName>
        <fullName evidence="2">Uncharacterized protein</fullName>
    </submittedName>
</protein>
<organism evidence="2 3">
    <name type="scientific">Adineta steineri</name>
    <dbReference type="NCBI Taxonomy" id="433720"/>
    <lineage>
        <taxon>Eukaryota</taxon>
        <taxon>Metazoa</taxon>
        <taxon>Spiralia</taxon>
        <taxon>Gnathifera</taxon>
        <taxon>Rotifera</taxon>
        <taxon>Eurotatoria</taxon>
        <taxon>Bdelloidea</taxon>
        <taxon>Adinetida</taxon>
        <taxon>Adinetidae</taxon>
        <taxon>Adineta</taxon>
    </lineage>
</organism>
<dbReference type="Proteomes" id="UP000663860">
    <property type="component" value="Unassembled WGS sequence"/>
</dbReference>
<proteinExistence type="predicted"/>
<name>A0A815MX61_9BILA</name>
<dbReference type="AlphaFoldDB" id="A0A815MX61"/>
<dbReference type="EMBL" id="CAJNOE010001502">
    <property type="protein sequence ID" value="CAF1428788.1"/>
    <property type="molecule type" value="Genomic_DNA"/>
</dbReference>
<feature type="transmembrane region" description="Helical" evidence="1">
    <location>
        <begin position="154"/>
        <end position="178"/>
    </location>
</feature>
<keyword evidence="1" id="KW-0812">Transmembrane</keyword>
<keyword evidence="1" id="KW-1133">Transmembrane helix</keyword>
<dbReference type="InterPro" id="IPR040350">
    <property type="entry name" value="TMEM272"/>
</dbReference>
<dbReference type="PANTHER" id="PTHR33444">
    <property type="entry name" value="SI:DKEY-19B23.12-RELATED"/>
    <property type="match status" value="1"/>
</dbReference>
<reference evidence="2" key="1">
    <citation type="submission" date="2021-02" db="EMBL/GenBank/DDBJ databases">
        <authorList>
            <person name="Nowell W R."/>
        </authorList>
    </citation>
    <scope>NUCLEOTIDE SEQUENCE</scope>
</reference>
<gene>
    <name evidence="2" type="ORF">IZO911_LOCUS41109</name>
</gene>
<evidence type="ECO:0000313" key="3">
    <source>
        <dbReference type="Proteomes" id="UP000663860"/>
    </source>
</evidence>
<dbReference type="PANTHER" id="PTHR33444:SF7">
    <property type="entry name" value="TRANSMEMBRANE PROTEIN 272"/>
    <property type="match status" value="1"/>
</dbReference>
<comment type="caution">
    <text evidence="2">The sequence shown here is derived from an EMBL/GenBank/DDBJ whole genome shotgun (WGS) entry which is preliminary data.</text>
</comment>
<sequence>MATTTMKDADHVRFISVDNLIHSIENLYFACVTVIIICLTSSLPFSKLCVGIIYINQCPAQTQIPAWLIVSGCRSLISIISIFFIIIYVNTMDHCCKKTPPAFVGLGISFLIIVSFLFHFIWSIVGVVWSSAKKSMIQHEDPNEMTTYCHSTPYAFQTGIALFHLIIIIMSLIIGGIYTCCRRSSKSSYAIDKATYVIKQLE</sequence>
<accession>A0A815MX61</accession>